<name>A0A336LSD3_CULSO</name>
<proteinExistence type="predicted"/>
<dbReference type="Gene3D" id="1.10.287.70">
    <property type="match status" value="1"/>
</dbReference>
<evidence type="ECO:0000256" key="3">
    <source>
        <dbReference type="ARBA" id="ARBA00022692"/>
    </source>
</evidence>
<feature type="transmembrane region" description="Helical" evidence="8">
    <location>
        <begin position="365"/>
        <end position="389"/>
    </location>
</feature>
<evidence type="ECO:0000256" key="4">
    <source>
        <dbReference type="ARBA" id="ARBA00022989"/>
    </source>
</evidence>
<feature type="transmembrane region" description="Helical" evidence="8">
    <location>
        <begin position="296"/>
        <end position="320"/>
    </location>
</feature>
<protein>
    <submittedName>
        <fullName evidence="10">CSON002663 protein</fullName>
    </submittedName>
</protein>
<evidence type="ECO:0000256" key="5">
    <source>
        <dbReference type="ARBA" id="ARBA00023136"/>
    </source>
</evidence>
<reference evidence="9" key="1">
    <citation type="submission" date="2018-04" db="EMBL/GenBank/DDBJ databases">
        <authorList>
            <person name="Go L.Y."/>
            <person name="Mitchell J.A."/>
        </authorList>
    </citation>
    <scope>NUCLEOTIDE SEQUENCE</scope>
    <source>
        <tissue evidence="9">Whole organism</tissue>
    </source>
</reference>
<dbReference type="OMA" id="CESIMAI"/>
<keyword evidence="4 8" id="KW-1133">Transmembrane helix</keyword>
<gene>
    <name evidence="10" type="primary">CSON002663</name>
</gene>
<dbReference type="EMBL" id="UFQS01000144">
    <property type="protein sequence ID" value="SSX00450.1"/>
    <property type="molecule type" value="Genomic_DNA"/>
</dbReference>
<feature type="transmembrane region" description="Helical" evidence="8">
    <location>
        <begin position="401"/>
        <end position="422"/>
    </location>
</feature>
<accession>A0A336LSD3</accession>
<evidence type="ECO:0000256" key="1">
    <source>
        <dbReference type="ARBA" id="ARBA00004651"/>
    </source>
</evidence>
<evidence type="ECO:0000256" key="8">
    <source>
        <dbReference type="SAM" id="Phobius"/>
    </source>
</evidence>
<dbReference type="AlphaFoldDB" id="A0A336LSD3"/>
<sequence length="734" mass="83553">MNPHTICIINGQSSVLNDFPSIRIDCIEENSMTQNLINGINEGCSTFVTSNDCLSKFLDNFLRVHDMSISKYEKKLLVIVDFNEISDNERILTALRHKIITRWLPLTLYLNRDVINEQNFINIWSAFPFSDVQLIKNQFFLENASFLNENQLIPHVSDLGGIEIVTSLMKYAPFVSIERVNPGEGNANQYGSNESLTVKLSGIEGKIMTEFCSKFNCTISARLEYDEELWGWGFPNHTGTGILGAVLKYDADLTGAGCYLMGDRYNWIQYTPAIQLSSVINVLPKPGPLPYWYTPILPFTGIIWTCVILILIGSALIVYYMEKIQKKLILNGNMNQNLTDLITNLLKLSLFQSTHINRSSITNSVFYGLFLMYSLIIGNFYLGGLSSIMTVTPYEAPIDSLYKLVSTNLIWGGTSVTWIFAIQQSSDPAHKLYSSKFIEISIEKVQSLVKTRNMAVVCDKTQGGTVTIEGLIDQNDSQFMMIMQQPMYHQYTALIASKTWPYMEQLNRIAYMQQESGIQKIWEYEAMVNSMDHVIQRNLFLNMKPAGNSEPVKLSVFHVIGALFLLIFGHLIAFLVFLIEIFFENSQKNKIKLKKKHFFVTEGCISELLEIFDEVHYKSVSQYHKKSMVLIVTSRNVDIQGILQHKTIQKVIPLTVLLKLPSIREIQEKSWIEIYKAFPLSNVPSNRFFLSNFSFEHHTSTISSLTNLHGIEILGAFFDYPPFTSVQKVVSISI</sequence>
<dbReference type="EMBL" id="UFQT01000144">
    <property type="protein sequence ID" value="SSX20830.1"/>
    <property type="molecule type" value="Genomic_DNA"/>
</dbReference>
<feature type="transmembrane region" description="Helical" evidence="8">
    <location>
        <begin position="556"/>
        <end position="583"/>
    </location>
</feature>
<keyword evidence="2" id="KW-1003">Cell membrane</keyword>
<comment type="subcellular location">
    <subcellularLocation>
        <location evidence="1">Cell membrane</location>
        <topology evidence="1">Multi-pass membrane protein</topology>
    </subcellularLocation>
</comment>
<reference evidence="10" key="2">
    <citation type="submission" date="2018-07" db="EMBL/GenBank/DDBJ databases">
        <authorList>
            <person name="Quirk P.G."/>
            <person name="Krulwich T.A."/>
        </authorList>
    </citation>
    <scope>NUCLEOTIDE SEQUENCE</scope>
</reference>
<dbReference type="VEuPathDB" id="VectorBase:CSON002663"/>
<evidence type="ECO:0000256" key="6">
    <source>
        <dbReference type="ARBA" id="ARBA00023170"/>
    </source>
</evidence>
<dbReference type="SUPFAM" id="SSF53850">
    <property type="entry name" value="Periplasmic binding protein-like II"/>
    <property type="match status" value="1"/>
</dbReference>
<dbReference type="GO" id="GO:0005886">
    <property type="term" value="C:plasma membrane"/>
    <property type="evidence" value="ECO:0007669"/>
    <property type="project" value="UniProtKB-SubCell"/>
</dbReference>
<keyword evidence="5 8" id="KW-0472">Membrane</keyword>
<evidence type="ECO:0000256" key="2">
    <source>
        <dbReference type="ARBA" id="ARBA00022475"/>
    </source>
</evidence>
<dbReference type="PANTHER" id="PTHR42643:SF40">
    <property type="entry name" value="IONOTROPIC RECEPTOR 41A-RELATED"/>
    <property type="match status" value="1"/>
</dbReference>
<dbReference type="InterPro" id="IPR052192">
    <property type="entry name" value="Insect_Ionotropic_Sensory_Rcpt"/>
</dbReference>
<evidence type="ECO:0000256" key="7">
    <source>
        <dbReference type="ARBA" id="ARBA00023180"/>
    </source>
</evidence>
<evidence type="ECO:0000313" key="10">
    <source>
        <dbReference type="EMBL" id="SSX20830.1"/>
    </source>
</evidence>
<keyword evidence="3 8" id="KW-0812">Transmembrane</keyword>
<keyword evidence="6" id="KW-0675">Receptor</keyword>
<keyword evidence="7" id="KW-0325">Glycoprotein</keyword>
<evidence type="ECO:0000313" key="9">
    <source>
        <dbReference type="EMBL" id="SSX00450.1"/>
    </source>
</evidence>
<dbReference type="PANTHER" id="PTHR42643">
    <property type="entry name" value="IONOTROPIC RECEPTOR 20A-RELATED"/>
    <property type="match status" value="1"/>
</dbReference>
<organism evidence="10">
    <name type="scientific">Culicoides sonorensis</name>
    <name type="common">Biting midge</name>
    <dbReference type="NCBI Taxonomy" id="179676"/>
    <lineage>
        <taxon>Eukaryota</taxon>
        <taxon>Metazoa</taxon>
        <taxon>Ecdysozoa</taxon>
        <taxon>Arthropoda</taxon>
        <taxon>Hexapoda</taxon>
        <taxon>Insecta</taxon>
        <taxon>Pterygota</taxon>
        <taxon>Neoptera</taxon>
        <taxon>Endopterygota</taxon>
        <taxon>Diptera</taxon>
        <taxon>Nematocera</taxon>
        <taxon>Chironomoidea</taxon>
        <taxon>Ceratopogonidae</taxon>
        <taxon>Ceratopogoninae</taxon>
        <taxon>Culicoides</taxon>
        <taxon>Monoculicoides</taxon>
    </lineage>
</organism>